<dbReference type="EMBL" id="JANEYG010000072">
    <property type="protein sequence ID" value="KAJ8914444.1"/>
    <property type="molecule type" value="Genomic_DNA"/>
</dbReference>
<dbReference type="GO" id="GO:0003676">
    <property type="term" value="F:nucleic acid binding"/>
    <property type="evidence" value="ECO:0007669"/>
    <property type="project" value="InterPro"/>
</dbReference>
<organism evidence="1 2">
    <name type="scientific">Exocentrus adspersus</name>
    <dbReference type="NCBI Taxonomy" id="1586481"/>
    <lineage>
        <taxon>Eukaryota</taxon>
        <taxon>Metazoa</taxon>
        <taxon>Ecdysozoa</taxon>
        <taxon>Arthropoda</taxon>
        <taxon>Hexapoda</taxon>
        <taxon>Insecta</taxon>
        <taxon>Pterygota</taxon>
        <taxon>Neoptera</taxon>
        <taxon>Endopterygota</taxon>
        <taxon>Coleoptera</taxon>
        <taxon>Polyphaga</taxon>
        <taxon>Cucujiformia</taxon>
        <taxon>Chrysomeloidea</taxon>
        <taxon>Cerambycidae</taxon>
        <taxon>Lamiinae</taxon>
        <taxon>Acanthocinini</taxon>
        <taxon>Exocentrus</taxon>
    </lineage>
</organism>
<gene>
    <name evidence="1" type="ORF">NQ315_017541</name>
</gene>
<dbReference type="InterPro" id="IPR036397">
    <property type="entry name" value="RNaseH_sf"/>
</dbReference>
<keyword evidence="2" id="KW-1185">Reference proteome</keyword>
<accession>A0AAV8VJW1</accession>
<proteinExistence type="predicted"/>
<evidence type="ECO:0000313" key="2">
    <source>
        <dbReference type="Proteomes" id="UP001159042"/>
    </source>
</evidence>
<dbReference type="Proteomes" id="UP001159042">
    <property type="component" value="Unassembled WGS sequence"/>
</dbReference>
<name>A0AAV8VJW1_9CUCU</name>
<evidence type="ECO:0008006" key="3">
    <source>
        <dbReference type="Google" id="ProtNLM"/>
    </source>
</evidence>
<sequence length="106" mass="11719">MMQDAGWNTAIGFSEITCCQTIFFEKNSVFGRVTIYKFGDILGSLQSEIGDILEDLPLNLGQEMYFQQDGAPPHNSKIVIDYLQQRFGQNVISTNGLSGGLQGHLT</sequence>
<dbReference type="Gene3D" id="3.30.420.10">
    <property type="entry name" value="Ribonuclease H-like superfamily/Ribonuclease H"/>
    <property type="match status" value="1"/>
</dbReference>
<evidence type="ECO:0000313" key="1">
    <source>
        <dbReference type="EMBL" id="KAJ8914444.1"/>
    </source>
</evidence>
<dbReference type="AlphaFoldDB" id="A0AAV8VJW1"/>
<comment type="caution">
    <text evidence="1">The sequence shown here is derived from an EMBL/GenBank/DDBJ whole genome shotgun (WGS) entry which is preliminary data.</text>
</comment>
<protein>
    <recommendedName>
        <fullName evidence="3">Transposase</fullName>
    </recommendedName>
</protein>
<reference evidence="1 2" key="1">
    <citation type="journal article" date="2023" name="Insect Mol. Biol.">
        <title>Genome sequencing provides insights into the evolution of gene families encoding plant cell wall-degrading enzymes in longhorned beetles.</title>
        <authorList>
            <person name="Shin N.R."/>
            <person name="Okamura Y."/>
            <person name="Kirsch R."/>
            <person name="Pauchet Y."/>
        </authorList>
    </citation>
    <scope>NUCLEOTIDE SEQUENCE [LARGE SCALE GENOMIC DNA]</scope>
    <source>
        <strain evidence="1">EAD_L_NR</strain>
    </source>
</reference>